<feature type="domain" description="NADH:ubiquinone oxidoreductase-like 20kDa subunit" evidence="6">
    <location>
        <begin position="48"/>
        <end position="156"/>
    </location>
</feature>
<keyword evidence="3" id="KW-1278">Translocase</keyword>
<gene>
    <name evidence="7" type="ORF">HA299_05810</name>
</gene>
<comment type="similarity">
    <text evidence="1 5">Belongs to the complex I 20 kDa subunit family.</text>
</comment>
<evidence type="ECO:0000256" key="3">
    <source>
        <dbReference type="ARBA" id="ARBA00022967"/>
    </source>
</evidence>
<organism evidence="7 8">
    <name type="scientific">Methermicoccus shengliensis</name>
    <dbReference type="NCBI Taxonomy" id="660064"/>
    <lineage>
        <taxon>Archaea</taxon>
        <taxon>Methanobacteriati</taxon>
        <taxon>Methanobacteriota</taxon>
        <taxon>Stenosarchaea group</taxon>
        <taxon>Methanomicrobia</taxon>
        <taxon>Methanosarcinales</taxon>
        <taxon>Methermicoccaceae</taxon>
        <taxon>Methermicoccus</taxon>
    </lineage>
</organism>
<evidence type="ECO:0000256" key="2">
    <source>
        <dbReference type="ARBA" id="ARBA00022448"/>
    </source>
</evidence>
<dbReference type="NCBIfam" id="TIGR01957">
    <property type="entry name" value="nuoB_fam"/>
    <property type="match status" value="1"/>
</dbReference>
<keyword evidence="2" id="KW-0813">Transport</keyword>
<proteinExistence type="inferred from homology"/>
<dbReference type="InterPro" id="IPR006137">
    <property type="entry name" value="NADH_UbQ_OxRdtase-like_20kDa"/>
</dbReference>
<dbReference type="NCBIfam" id="NF005012">
    <property type="entry name" value="PRK06411.1"/>
    <property type="match status" value="1"/>
</dbReference>
<evidence type="ECO:0000256" key="4">
    <source>
        <dbReference type="ARBA" id="ARBA00023027"/>
    </source>
</evidence>
<dbReference type="GO" id="GO:0015990">
    <property type="term" value="P:electron transport coupled proton transport"/>
    <property type="evidence" value="ECO:0007669"/>
    <property type="project" value="TreeGrafter"/>
</dbReference>
<dbReference type="GO" id="GO:0009060">
    <property type="term" value="P:aerobic respiration"/>
    <property type="evidence" value="ECO:0007669"/>
    <property type="project" value="TreeGrafter"/>
</dbReference>
<evidence type="ECO:0000313" key="7">
    <source>
        <dbReference type="EMBL" id="HIH70107.1"/>
    </source>
</evidence>
<dbReference type="InterPro" id="IPR006138">
    <property type="entry name" value="NADH_UQ_OxRdtase_20Kd_su"/>
</dbReference>
<dbReference type="AlphaFoldDB" id="A0A832RY74"/>
<evidence type="ECO:0000256" key="5">
    <source>
        <dbReference type="RuleBase" id="RU004464"/>
    </source>
</evidence>
<reference evidence="7" key="1">
    <citation type="journal article" date="2020" name="bioRxiv">
        <title>A rank-normalized archaeal taxonomy based on genome phylogeny resolves widespread incomplete and uneven classifications.</title>
        <authorList>
            <person name="Rinke C."/>
            <person name="Chuvochina M."/>
            <person name="Mussig A.J."/>
            <person name="Chaumeil P.-A."/>
            <person name="Waite D.W."/>
            <person name="Whitman W.B."/>
            <person name="Parks D.H."/>
            <person name="Hugenholtz P."/>
        </authorList>
    </citation>
    <scope>NUCLEOTIDE SEQUENCE</scope>
    <source>
        <strain evidence="7">UBA12518</strain>
    </source>
</reference>
<dbReference type="GO" id="GO:0045271">
    <property type="term" value="C:respiratory chain complex I"/>
    <property type="evidence" value="ECO:0007669"/>
    <property type="project" value="TreeGrafter"/>
</dbReference>
<dbReference type="RefSeq" id="WP_052353258.1">
    <property type="nucleotide sequence ID" value="NZ_DUIH01000021.1"/>
</dbReference>
<keyword evidence="5" id="KW-0004">4Fe-4S</keyword>
<evidence type="ECO:0000259" key="6">
    <source>
        <dbReference type="Pfam" id="PF01058"/>
    </source>
</evidence>
<evidence type="ECO:0000256" key="1">
    <source>
        <dbReference type="ARBA" id="ARBA00009173"/>
    </source>
</evidence>
<dbReference type="Gene3D" id="3.40.50.12280">
    <property type="match status" value="1"/>
</dbReference>
<dbReference type="Proteomes" id="UP000600363">
    <property type="component" value="Unassembled WGS sequence"/>
</dbReference>
<evidence type="ECO:0000313" key="8">
    <source>
        <dbReference type="Proteomes" id="UP000600363"/>
    </source>
</evidence>
<dbReference type="GO" id="GO:0008137">
    <property type="term" value="F:NADH dehydrogenase (ubiquinone) activity"/>
    <property type="evidence" value="ECO:0007669"/>
    <property type="project" value="InterPro"/>
</dbReference>
<dbReference type="GO" id="GO:0051539">
    <property type="term" value="F:4 iron, 4 sulfur cluster binding"/>
    <property type="evidence" value="ECO:0007669"/>
    <property type="project" value="UniProtKB-KW"/>
</dbReference>
<dbReference type="Pfam" id="PF01058">
    <property type="entry name" value="Oxidored_q6"/>
    <property type="match status" value="1"/>
</dbReference>
<dbReference type="GO" id="GO:0048038">
    <property type="term" value="F:quinone binding"/>
    <property type="evidence" value="ECO:0007669"/>
    <property type="project" value="InterPro"/>
</dbReference>
<keyword evidence="5" id="KW-0479">Metal-binding</keyword>
<comment type="caution">
    <text evidence="7">The sequence shown here is derived from an EMBL/GenBank/DDBJ whole genome shotgun (WGS) entry which is preliminary data.</text>
</comment>
<dbReference type="PANTHER" id="PTHR11995:SF14">
    <property type="entry name" value="NADH DEHYDROGENASE [UBIQUINONE] IRON-SULFUR PROTEIN 7, MITOCHONDRIAL"/>
    <property type="match status" value="1"/>
</dbReference>
<protein>
    <submittedName>
        <fullName evidence="7">NADH-quinone oxidoreductase subunit B</fullName>
    </submittedName>
</protein>
<dbReference type="EMBL" id="DUIH01000021">
    <property type="protein sequence ID" value="HIH70107.1"/>
    <property type="molecule type" value="Genomic_DNA"/>
</dbReference>
<name>A0A832RY74_9EURY</name>
<keyword evidence="5" id="KW-0411">Iron-sulfur</keyword>
<accession>A0A832RY74</accession>
<dbReference type="SUPFAM" id="SSF56770">
    <property type="entry name" value="HydA/Nqo6-like"/>
    <property type="match status" value="1"/>
</dbReference>
<keyword evidence="5" id="KW-0408">Iron</keyword>
<dbReference type="GO" id="GO:0046872">
    <property type="term" value="F:metal ion binding"/>
    <property type="evidence" value="ECO:0007669"/>
    <property type="project" value="UniProtKB-KW"/>
</dbReference>
<dbReference type="FunFam" id="3.40.50.12280:FF:000002">
    <property type="entry name" value="NADH-quinone oxidoreductase subunit B"/>
    <property type="match status" value="1"/>
</dbReference>
<keyword evidence="4 5" id="KW-0520">NAD</keyword>
<sequence>MSKEACVPEVVLTTKEAIEDFVKKSKVKDLVGWARRNSLWFLTQPMGCCGIEMIAFGCPHYDCDRFGIIPRATPRQADVMIVSGYVTKKYYRAIKKLWEQMPEPKWAIAMGECAISGGPWWESYSMIAPPEKLIPIDVYIPGCPPRPEALIQGFLELQKKIKERQDRVSREHIH</sequence>
<dbReference type="PANTHER" id="PTHR11995">
    <property type="entry name" value="NADH DEHYDROGENASE"/>
    <property type="match status" value="1"/>
</dbReference>